<evidence type="ECO:0000256" key="4">
    <source>
        <dbReference type="ARBA" id="ARBA00022989"/>
    </source>
</evidence>
<keyword evidence="4" id="KW-1133">Transmembrane helix</keyword>
<evidence type="ECO:0000256" key="3">
    <source>
        <dbReference type="ARBA" id="ARBA00022692"/>
    </source>
</evidence>
<feature type="domain" description="FIST C-domain" evidence="7">
    <location>
        <begin position="170"/>
        <end position="315"/>
    </location>
</feature>
<dbReference type="InterPro" id="IPR016741">
    <property type="entry name" value="UCP018953"/>
</dbReference>
<feature type="domain" description="FIST" evidence="6">
    <location>
        <begin position="4"/>
        <end position="163"/>
    </location>
</feature>
<sequence length="339" mass="36714">IGTDSQGIVHEVEDDMLVSFTLATLPDVSVHAFHVETEELPDLDGSPNAWVDLIGVSPASEPQFVVFVDPMSEGINDFLAGLDYAYPRLPKVGGLASSGFGSTKNGLFCGDRFHRSGAVGIALSGNIVLDTIVAQGCRPVGPPYWVTESERNVILGLRTDGETEQAEQPPLEMLRDMVSELDEADQELAKDALFVGIAQNSFKQILEPGDFLVRNLLGFDPRQGALAIGDRVRAGQRIQFHLRDAAASAEDLEVLMQRYRKDVTDNPKPVGALMFACMGRGKGLYNQPNFDSGVFADYVDVPLAGFFCNGEIGPVESSTFLHGYTSVFGIIRSKQPTES</sequence>
<evidence type="ECO:0000313" key="8">
    <source>
        <dbReference type="EMBL" id="MBE9033037.1"/>
    </source>
</evidence>
<dbReference type="InterPro" id="IPR013702">
    <property type="entry name" value="FIST_domain_N"/>
</dbReference>
<dbReference type="PANTHER" id="PTHR14939">
    <property type="entry name" value="F-BOX ONLY PROTEIN 22"/>
    <property type="match status" value="1"/>
</dbReference>
<organism evidence="8 9">
    <name type="scientific">Romeriopsis navalis LEGE 11480</name>
    <dbReference type="NCBI Taxonomy" id="2777977"/>
    <lineage>
        <taxon>Bacteria</taxon>
        <taxon>Bacillati</taxon>
        <taxon>Cyanobacteriota</taxon>
        <taxon>Cyanophyceae</taxon>
        <taxon>Leptolyngbyales</taxon>
        <taxon>Leptolyngbyaceae</taxon>
        <taxon>Romeriopsis</taxon>
        <taxon>Romeriopsis navalis</taxon>
    </lineage>
</organism>
<keyword evidence="2" id="KW-1003">Cell membrane</keyword>
<dbReference type="Pfam" id="PF08495">
    <property type="entry name" value="FIST"/>
    <property type="match status" value="1"/>
</dbReference>
<accession>A0A928VV21</accession>
<name>A0A928VV21_9CYAN</name>
<comment type="subcellular location">
    <subcellularLocation>
        <location evidence="1">Cell membrane</location>
        <topology evidence="1">Multi-pass membrane protein</topology>
    </subcellularLocation>
</comment>
<proteinExistence type="predicted"/>
<dbReference type="SMART" id="SM00897">
    <property type="entry name" value="FIST"/>
    <property type="match status" value="1"/>
</dbReference>
<keyword evidence="9" id="KW-1185">Reference proteome</keyword>
<protein>
    <submittedName>
        <fullName evidence="8">FIST C-terminal domain-containing protein</fullName>
    </submittedName>
</protein>
<keyword evidence="5" id="KW-0472">Membrane</keyword>
<dbReference type="RefSeq" id="WP_264327850.1">
    <property type="nucleotide sequence ID" value="NZ_JADEXQ010000145.1"/>
</dbReference>
<reference evidence="8" key="1">
    <citation type="submission" date="2020-10" db="EMBL/GenBank/DDBJ databases">
        <authorList>
            <person name="Castelo-Branco R."/>
            <person name="Eusebio N."/>
            <person name="Adriana R."/>
            <person name="Vieira A."/>
            <person name="Brugerolle De Fraissinette N."/>
            <person name="Rezende De Castro R."/>
            <person name="Schneider M.P."/>
            <person name="Vasconcelos V."/>
            <person name="Leao P.N."/>
        </authorList>
    </citation>
    <scope>NUCLEOTIDE SEQUENCE</scope>
    <source>
        <strain evidence="8">LEGE 11480</strain>
    </source>
</reference>
<evidence type="ECO:0000259" key="7">
    <source>
        <dbReference type="SMART" id="SM01204"/>
    </source>
</evidence>
<evidence type="ECO:0000256" key="1">
    <source>
        <dbReference type="ARBA" id="ARBA00004651"/>
    </source>
</evidence>
<dbReference type="EMBL" id="JADEXQ010000145">
    <property type="protein sequence ID" value="MBE9033037.1"/>
    <property type="molecule type" value="Genomic_DNA"/>
</dbReference>
<evidence type="ECO:0000256" key="5">
    <source>
        <dbReference type="ARBA" id="ARBA00023136"/>
    </source>
</evidence>
<dbReference type="PANTHER" id="PTHR14939:SF5">
    <property type="entry name" value="F-BOX ONLY PROTEIN 22"/>
    <property type="match status" value="1"/>
</dbReference>
<dbReference type="PIRSF" id="PIRSF018953">
    <property type="entry name" value="UCP018953"/>
    <property type="match status" value="1"/>
</dbReference>
<dbReference type="Proteomes" id="UP000625316">
    <property type="component" value="Unassembled WGS sequence"/>
</dbReference>
<dbReference type="GO" id="GO:0005886">
    <property type="term" value="C:plasma membrane"/>
    <property type="evidence" value="ECO:0007669"/>
    <property type="project" value="UniProtKB-SubCell"/>
</dbReference>
<feature type="non-terminal residue" evidence="8">
    <location>
        <position position="1"/>
    </location>
</feature>
<evidence type="ECO:0000259" key="6">
    <source>
        <dbReference type="SMART" id="SM00897"/>
    </source>
</evidence>
<comment type="caution">
    <text evidence="8">The sequence shown here is derived from an EMBL/GenBank/DDBJ whole genome shotgun (WGS) entry which is preliminary data.</text>
</comment>
<dbReference type="SMART" id="SM01204">
    <property type="entry name" value="FIST_C"/>
    <property type="match status" value="1"/>
</dbReference>
<keyword evidence="3" id="KW-0812">Transmembrane</keyword>
<dbReference type="Pfam" id="PF10442">
    <property type="entry name" value="FIST_C"/>
    <property type="match status" value="1"/>
</dbReference>
<gene>
    <name evidence="8" type="ORF">IQ266_25195</name>
</gene>
<dbReference type="InterPro" id="IPR019494">
    <property type="entry name" value="FIST_C"/>
</dbReference>
<dbReference type="AlphaFoldDB" id="A0A928VV21"/>
<evidence type="ECO:0000256" key="2">
    <source>
        <dbReference type="ARBA" id="ARBA00022475"/>
    </source>
</evidence>
<evidence type="ECO:0000313" key="9">
    <source>
        <dbReference type="Proteomes" id="UP000625316"/>
    </source>
</evidence>